<evidence type="ECO:0008006" key="4">
    <source>
        <dbReference type="Google" id="ProtNLM"/>
    </source>
</evidence>
<accession>A0A4R4VHD5</accession>
<evidence type="ECO:0000256" key="1">
    <source>
        <dbReference type="SAM" id="MobiDB-lite"/>
    </source>
</evidence>
<dbReference type="InterPro" id="IPR036689">
    <property type="entry name" value="ESAT-6-like_sf"/>
</dbReference>
<proteinExistence type="predicted"/>
<reference evidence="2 3" key="1">
    <citation type="submission" date="2019-03" db="EMBL/GenBank/DDBJ databases">
        <title>Draft genome sequences of novel Actinobacteria.</title>
        <authorList>
            <person name="Sahin N."/>
            <person name="Ay H."/>
            <person name="Saygin H."/>
        </authorList>
    </citation>
    <scope>NUCLEOTIDE SEQUENCE [LARGE SCALE GENOMIC DNA]</scope>
    <source>
        <strain evidence="2 3">16K309</strain>
    </source>
</reference>
<dbReference type="RefSeq" id="WP_132675749.1">
    <property type="nucleotide sequence ID" value="NZ_SMKS01000027.1"/>
</dbReference>
<keyword evidence="3" id="KW-1185">Reference proteome</keyword>
<dbReference type="Proteomes" id="UP000295674">
    <property type="component" value="Unassembled WGS sequence"/>
</dbReference>
<dbReference type="EMBL" id="SMKS01000027">
    <property type="protein sequence ID" value="TDD04852.1"/>
    <property type="molecule type" value="Genomic_DNA"/>
</dbReference>
<organism evidence="2 3">
    <name type="scientific">Saccharopolyspora terrae</name>
    <dbReference type="NCBI Taxonomy" id="2530384"/>
    <lineage>
        <taxon>Bacteria</taxon>
        <taxon>Bacillati</taxon>
        <taxon>Actinomycetota</taxon>
        <taxon>Actinomycetes</taxon>
        <taxon>Pseudonocardiales</taxon>
        <taxon>Pseudonocardiaceae</taxon>
        <taxon>Saccharopolyspora</taxon>
    </lineage>
</organism>
<dbReference type="AlphaFoldDB" id="A0A4R4VHD5"/>
<dbReference type="SUPFAM" id="SSF140453">
    <property type="entry name" value="EsxAB dimer-like"/>
    <property type="match status" value="1"/>
</dbReference>
<feature type="region of interest" description="Disordered" evidence="1">
    <location>
        <begin position="85"/>
        <end position="106"/>
    </location>
</feature>
<evidence type="ECO:0000313" key="3">
    <source>
        <dbReference type="Proteomes" id="UP000295674"/>
    </source>
</evidence>
<dbReference type="OrthoDB" id="4562539at2"/>
<comment type="caution">
    <text evidence="2">The sequence shown here is derived from an EMBL/GenBank/DDBJ whole genome shotgun (WGS) entry which is preliminary data.</text>
</comment>
<gene>
    <name evidence="2" type="ORF">E1181_16445</name>
</gene>
<feature type="compositionally biased region" description="Basic and acidic residues" evidence="1">
    <location>
        <begin position="89"/>
        <end position="106"/>
    </location>
</feature>
<protein>
    <recommendedName>
        <fullName evidence="4">WXG100 family type VII secretion target</fullName>
    </recommendedName>
</protein>
<sequence>MGGFRTDTERLAQRAGEFEDLAGQAQRIADTVRQAVESAGACWGDDEFGERFAAAHAPRAEAALAAAGELSGELRALGQKFADTARTTRRTDADNADELRRLTGEG</sequence>
<dbReference type="Gene3D" id="1.10.287.1060">
    <property type="entry name" value="ESAT-6-like"/>
    <property type="match status" value="1"/>
</dbReference>
<name>A0A4R4VHD5_9PSEU</name>
<evidence type="ECO:0000313" key="2">
    <source>
        <dbReference type="EMBL" id="TDD04852.1"/>
    </source>
</evidence>